<dbReference type="InterPro" id="IPR011712">
    <property type="entry name" value="Sig_transdc_His_kin_sub3_dim/P"/>
</dbReference>
<name>A0A1W1W280_9BACT</name>
<dbReference type="GO" id="GO:0016020">
    <property type="term" value="C:membrane"/>
    <property type="evidence" value="ECO:0007669"/>
    <property type="project" value="InterPro"/>
</dbReference>
<dbReference type="SUPFAM" id="SSF55874">
    <property type="entry name" value="ATPase domain of HSP90 chaperone/DNA topoisomerase II/histidine kinase"/>
    <property type="match status" value="1"/>
</dbReference>
<dbReference type="Pfam" id="PF02518">
    <property type="entry name" value="HATPase_c"/>
    <property type="match status" value="1"/>
</dbReference>
<dbReference type="Gene3D" id="3.30.450.20">
    <property type="entry name" value="PAS domain"/>
    <property type="match status" value="1"/>
</dbReference>
<dbReference type="PROSITE" id="PS50109">
    <property type="entry name" value="HIS_KIN"/>
    <property type="match status" value="1"/>
</dbReference>
<accession>A0A1W1W280</accession>
<keyword evidence="1" id="KW-0808">Transferase</keyword>
<reference evidence="6 7" key="1">
    <citation type="submission" date="2017-04" db="EMBL/GenBank/DDBJ databases">
        <authorList>
            <person name="Afonso C.L."/>
            <person name="Miller P.J."/>
            <person name="Scott M.A."/>
            <person name="Spackman E."/>
            <person name="Goraichik I."/>
            <person name="Dimitrov K.M."/>
            <person name="Suarez D.L."/>
            <person name="Swayne D.E."/>
        </authorList>
    </citation>
    <scope>NUCLEOTIDE SEQUENCE [LARGE SCALE GENOMIC DNA]</scope>
    <source>
        <strain evidence="6 7">DSM 11622</strain>
    </source>
</reference>
<dbReference type="CDD" id="cd00130">
    <property type="entry name" value="PAS"/>
    <property type="match status" value="1"/>
</dbReference>
<dbReference type="InterPro" id="IPR000700">
    <property type="entry name" value="PAS-assoc_C"/>
</dbReference>
<dbReference type="AlphaFoldDB" id="A0A1W1W280"/>
<dbReference type="SUPFAM" id="SSF55785">
    <property type="entry name" value="PYP-like sensor domain (PAS domain)"/>
    <property type="match status" value="1"/>
</dbReference>
<keyword evidence="2 6" id="KW-0418">Kinase</keyword>
<proteinExistence type="predicted"/>
<evidence type="ECO:0000313" key="6">
    <source>
        <dbReference type="EMBL" id="SMB99696.1"/>
    </source>
</evidence>
<dbReference type="SMART" id="SM00086">
    <property type="entry name" value="PAC"/>
    <property type="match status" value="1"/>
</dbReference>
<keyword evidence="3" id="KW-0902">Two-component regulatory system</keyword>
<evidence type="ECO:0000313" key="7">
    <source>
        <dbReference type="Proteomes" id="UP000192266"/>
    </source>
</evidence>
<dbReference type="InterPro" id="IPR005467">
    <property type="entry name" value="His_kinase_dom"/>
</dbReference>
<dbReference type="PROSITE" id="PS50113">
    <property type="entry name" value="PAC"/>
    <property type="match status" value="1"/>
</dbReference>
<dbReference type="GO" id="GO:0000155">
    <property type="term" value="F:phosphorelay sensor kinase activity"/>
    <property type="evidence" value="ECO:0007669"/>
    <property type="project" value="InterPro"/>
</dbReference>
<dbReference type="Pfam" id="PF07730">
    <property type="entry name" value="HisKA_3"/>
    <property type="match status" value="1"/>
</dbReference>
<dbReference type="CDD" id="cd16917">
    <property type="entry name" value="HATPase_UhpB-NarQ-NarX-like"/>
    <property type="match status" value="1"/>
</dbReference>
<evidence type="ECO:0000256" key="3">
    <source>
        <dbReference type="ARBA" id="ARBA00023012"/>
    </source>
</evidence>
<dbReference type="InterPro" id="IPR003594">
    <property type="entry name" value="HATPase_dom"/>
</dbReference>
<dbReference type="InterPro" id="IPR036890">
    <property type="entry name" value="HATPase_C_sf"/>
</dbReference>
<dbReference type="OrthoDB" id="5401121at2"/>
<dbReference type="SMART" id="SM00387">
    <property type="entry name" value="HATPase_c"/>
    <property type="match status" value="1"/>
</dbReference>
<evidence type="ECO:0000259" key="5">
    <source>
        <dbReference type="PROSITE" id="PS50113"/>
    </source>
</evidence>
<feature type="domain" description="Histidine kinase" evidence="4">
    <location>
        <begin position="297"/>
        <end position="385"/>
    </location>
</feature>
<evidence type="ECO:0000256" key="1">
    <source>
        <dbReference type="ARBA" id="ARBA00022679"/>
    </source>
</evidence>
<evidence type="ECO:0000256" key="2">
    <source>
        <dbReference type="ARBA" id="ARBA00022777"/>
    </source>
</evidence>
<sequence length="391" mass="43237">MSDIPYSSELFETADAEIRSLREENRQLRTGRTAATARQADSDDYERSQVRFRTVFENSALGQKIIAPDLTIHQANPAVVAMLGYARPAELLGQRILDIAHPDHWADWHELQRQLWTHRRPNFTLETRLVRANGTTFWCQVTSVLFPDDGAELGYTILEDISARKAAEQAVLRLERTQQQQLAHAVLAAQEAERARIAEDLHNGLGQLLCAVQLQLDQVAAQAGAGPLTEQLRPPLALLQTAIRQTRTLSHQLIPLVLQDFGLAAALHDIGQTLSLLRLRCVVGKLPVLPQDLSLALYRMAQELAHNIVQHADAGEATLRLSEFDGWLELVADDDGRGFEPEQPRPPSLGLNALRDRVRLLNGELTLTSAPGEGTHVLVRIPGSALAAEEA</sequence>
<dbReference type="Pfam" id="PF13426">
    <property type="entry name" value="PAS_9"/>
    <property type="match status" value="1"/>
</dbReference>
<dbReference type="RefSeq" id="WP_159452097.1">
    <property type="nucleotide sequence ID" value="NZ_FWWW01000093.1"/>
</dbReference>
<keyword evidence="7" id="KW-1185">Reference proteome</keyword>
<dbReference type="PANTHER" id="PTHR24421">
    <property type="entry name" value="NITRATE/NITRITE SENSOR PROTEIN NARX-RELATED"/>
    <property type="match status" value="1"/>
</dbReference>
<dbReference type="STRING" id="645990.SAMN00120144_3569"/>
<feature type="domain" description="PAC" evidence="5">
    <location>
        <begin position="123"/>
        <end position="173"/>
    </location>
</feature>
<gene>
    <name evidence="6" type="ORF">SAMN00120144_3569</name>
</gene>
<dbReference type="Gene3D" id="3.30.565.10">
    <property type="entry name" value="Histidine kinase-like ATPase, C-terminal domain"/>
    <property type="match status" value="1"/>
</dbReference>
<dbReference type="NCBIfam" id="TIGR00229">
    <property type="entry name" value="sensory_box"/>
    <property type="match status" value="1"/>
</dbReference>
<dbReference type="InterPro" id="IPR001610">
    <property type="entry name" value="PAC"/>
</dbReference>
<dbReference type="InterPro" id="IPR050482">
    <property type="entry name" value="Sensor_HK_TwoCompSys"/>
</dbReference>
<dbReference type="InterPro" id="IPR000014">
    <property type="entry name" value="PAS"/>
</dbReference>
<dbReference type="InterPro" id="IPR035965">
    <property type="entry name" value="PAS-like_dom_sf"/>
</dbReference>
<dbReference type="Proteomes" id="UP000192266">
    <property type="component" value="Unassembled WGS sequence"/>
</dbReference>
<dbReference type="Gene3D" id="1.20.5.1930">
    <property type="match status" value="1"/>
</dbReference>
<organism evidence="6 7">
    <name type="scientific">Hymenobacter roseosalivarius DSM 11622</name>
    <dbReference type="NCBI Taxonomy" id="645990"/>
    <lineage>
        <taxon>Bacteria</taxon>
        <taxon>Pseudomonadati</taxon>
        <taxon>Bacteroidota</taxon>
        <taxon>Cytophagia</taxon>
        <taxon>Cytophagales</taxon>
        <taxon>Hymenobacteraceae</taxon>
        <taxon>Hymenobacter</taxon>
    </lineage>
</organism>
<dbReference type="GO" id="GO:0046983">
    <property type="term" value="F:protein dimerization activity"/>
    <property type="evidence" value="ECO:0007669"/>
    <property type="project" value="InterPro"/>
</dbReference>
<protein>
    <submittedName>
        <fullName evidence="6">PAS/PAC sensor signal transduction histidine kinase</fullName>
    </submittedName>
</protein>
<evidence type="ECO:0000259" key="4">
    <source>
        <dbReference type="PROSITE" id="PS50109"/>
    </source>
</evidence>
<dbReference type="EMBL" id="FWWW01000093">
    <property type="protein sequence ID" value="SMB99696.1"/>
    <property type="molecule type" value="Genomic_DNA"/>
</dbReference>